<dbReference type="Proteomes" id="UP001556367">
    <property type="component" value="Unassembled WGS sequence"/>
</dbReference>
<dbReference type="PRINTS" id="PR00457">
    <property type="entry name" value="ANPEROXIDASE"/>
</dbReference>
<comment type="caution">
    <text evidence="7">The sequence shown here is derived from an EMBL/GenBank/DDBJ whole genome shotgun (WGS) entry which is preliminary data.</text>
</comment>
<keyword evidence="5" id="KW-0560">Oxidoreductase</keyword>
<dbReference type="Pfam" id="PF00067">
    <property type="entry name" value="p450"/>
    <property type="match status" value="1"/>
</dbReference>
<evidence type="ECO:0008006" key="9">
    <source>
        <dbReference type="Google" id="ProtNLM"/>
    </source>
</evidence>
<dbReference type="CDD" id="cd09817">
    <property type="entry name" value="linoleate_diol_synthase_like"/>
    <property type="match status" value="1"/>
</dbReference>
<dbReference type="InterPro" id="IPR050783">
    <property type="entry name" value="Oxylipin_biosynth_metab"/>
</dbReference>
<evidence type="ECO:0000313" key="8">
    <source>
        <dbReference type="Proteomes" id="UP001556367"/>
    </source>
</evidence>
<evidence type="ECO:0000256" key="4">
    <source>
        <dbReference type="ARBA" id="ARBA00022964"/>
    </source>
</evidence>
<dbReference type="Gene3D" id="1.10.630.10">
    <property type="entry name" value="Cytochrome P450"/>
    <property type="match status" value="1"/>
</dbReference>
<gene>
    <name evidence="7" type="ORF">HGRIS_011365</name>
</gene>
<evidence type="ECO:0000256" key="2">
    <source>
        <dbReference type="ARBA" id="ARBA00022617"/>
    </source>
</evidence>
<sequence>MAQVSASQILTLGADSVHLSKRPLPTAPDGYYDWQVSGDPVDKREGHSGLTNFINRFDTFKAKGGFKTPDPKLLGAFADTLLNPEAVDDRQGAFAAGLGIMARLDPSTDVAKSMNNKIISTLYNTVPHPPAAYLGPNHMFRQADGGGNSLQDPDCGRAGRPYARSVQGKAGLPRTSLPDPGIVFDTILKRKHQEIHSGGMSSLIFAFASIVTHSLFRTDQRDWTMNNASSYLDLSPVYGDNQAAQDKVRDKDAGRGLLYPDTFSEERLLFLPAATSVLLVIFSRNHNYIAKKLLKINERRRWSDPPPSDPLARAQQDEEIFQTARLINGGHFMAMIMGDYVAGFLGSSEGCNWNMNAFDQIKTKELEVPRGQGNHVSVEFNILYRWHATTSEADEKWTNGIFDQAFGGKAYDELSLKDLATIGKIFEDVPKDPSKRTFAGLKRGSDGRFSDDDLANILQTATSHPAGAFRGRGTPPVLRLVEIMGMEQARRWGVCTMNEFRKYLGLKEFESFEDWNPDPVIAEGARQLYGHIDNLELYTGLQAESTMPLTDGSRFACGYTTTRAVLGDAIALVRGDRFYTTDFTPFNLTTWGFNDCQRSMDNGAFGAQLPKLLMRALPRHYPWNSVYSLFPFFTPEHMKESLTTQQIADKYTFEYPKPQPVPVILNNFTAIKHAWSDPARFKTIYEKYGYGSILMFDDVKQHERDRAYVLHALFPDKTSLDQYALWFREETAAKIQEKTRKLDGVPGLYVDIVKDVINMVACKFAAEKLCGISLKTKEHPSGVYTEKEIFDMLITLFTVTFLTFDEPETSFALHSAAVQAGTIIGAATAKSLMAAAPSTVPNAIGRVVAKAASYIWPPSKKPCYPFLSDVASTGRPLDELLGNILGVAVGSSTNFSQAAAHIVDFYLDDARSKERAEITNLARKTDAASAELLQGYVREAMRLNPQFPGLWRDVAVDSEIPQGDGLPSIKVKAGDRLWASFRNAHLNPKEFPNPTEVNPRRPKALYNLNGTGFHNCPGTTYAQQTIAEIVRVIFTLKNLRRAPGDMGKLQGFTEVIHDTETNFYVNRDGTVGAWPGSLMLVVRAIHHSQFCRLMLNWVSPVV</sequence>
<keyword evidence="2" id="KW-0349">Heme</keyword>
<dbReference type="CDD" id="cd20612">
    <property type="entry name" value="CYP_LDS-like_C"/>
    <property type="match status" value="1"/>
</dbReference>
<evidence type="ECO:0000256" key="1">
    <source>
        <dbReference type="ARBA" id="ARBA00011881"/>
    </source>
</evidence>
<dbReference type="InterPro" id="IPR010255">
    <property type="entry name" value="Haem_peroxidase_sf"/>
</dbReference>
<name>A0ABR3JVN9_9AGAR</name>
<dbReference type="EMBL" id="JASNQZ010000002">
    <property type="protein sequence ID" value="KAL0959664.1"/>
    <property type="molecule type" value="Genomic_DNA"/>
</dbReference>
<organism evidence="7 8">
    <name type="scientific">Hohenbuehelia grisea</name>
    <dbReference type="NCBI Taxonomy" id="104357"/>
    <lineage>
        <taxon>Eukaryota</taxon>
        <taxon>Fungi</taxon>
        <taxon>Dikarya</taxon>
        <taxon>Basidiomycota</taxon>
        <taxon>Agaricomycotina</taxon>
        <taxon>Agaricomycetes</taxon>
        <taxon>Agaricomycetidae</taxon>
        <taxon>Agaricales</taxon>
        <taxon>Pleurotineae</taxon>
        <taxon>Pleurotaceae</taxon>
        <taxon>Hohenbuehelia</taxon>
    </lineage>
</organism>
<dbReference type="Pfam" id="PF03098">
    <property type="entry name" value="An_peroxidase"/>
    <property type="match status" value="1"/>
</dbReference>
<dbReference type="Gene3D" id="1.10.640.10">
    <property type="entry name" value="Haem peroxidase domain superfamily, animal type"/>
    <property type="match status" value="1"/>
</dbReference>
<accession>A0ABR3JVN9</accession>
<dbReference type="PROSITE" id="PS50292">
    <property type="entry name" value="PEROXIDASE_3"/>
    <property type="match status" value="1"/>
</dbReference>
<keyword evidence="8" id="KW-1185">Reference proteome</keyword>
<keyword evidence="6" id="KW-0408">Iron</keyword>
<keyword evidence="4" id="KW-0223">Dioxygenase</keyword>
<dbReference type="InterPro" id="IPR001128">
    <property type="entry name" value="Cyt_P450"/>
</dbReference>
<evidence type="ECO:0000256" key="5">
    <source>
        <dbReference type="ARBA" id="ARBA00023002"/>
    </source>
</evidence>
<dbReference type="InterPro" id="IPR036396">
    <property type="entry name" value="Cyt_P450_sf"/>
</dbReference>
<dbReference type="PANTHER" id="PTHR11903:SF37">
    <property type="entry name" value="PSI-PRODUCING OXYGENASE A"/>
    <property type="match status" value="1"/>
</dbReference>
<dbReference type="InterPro" id="IPR034812">
    <property type="entry name" value="Ppo-like_N"/>
</dbReference>
<evidence type="ECO:0000313" key="7">
    <source>
        <dbReference type="EMBL" id="KAL0959664.1"/>
    </source>
</evidence>
<dbReference type="InterPro" id="IPR037120">
    <property type="entry name" value="Haem_peroxidase_sf_animal"/>
</dbReference>
<keyword evidence="3" id="KW-0479">Metal-binding</keyword>
<evidence type="ECO:0000256" key="6">
    <source>
        <dbReference type="ARBA" id="ARBA00023004"/>
    </source>
</evidence>
<protein>
    <recommendedName>
        <fullName evidence="9">Heme peroxidase</fullName>
    </recommendedName>
</protein>
<evidence type="ECO:0000256" key="3">
    <source>
        <dbReference type="ARBA" id="ARBA00022723"/>
    </source>
</evidence>
<dbReference type="PANTHER" id="PTHR11903">
    <property type="entry name" value="PROSTAGLANDIN G/H SYNTHASE"/>
    <property type="match status" value="1"/>
</dbReference>
<dbReference type="InterPro" id="IPR019791">
    <property type="entry name" value="Haem_peroxidase_animal"/>
</dbReference>
<proteinExistence type="predicted"/>
<dbReference type="SUPFAM" id="SSF48113">
    <property type="entry name" value="Heme-dependent peroxidases"/>
    <property type="match status" value="1"/>
</dbReference>
<dbReference type="SUPFAM" id="SSF48264">
    <property type="entry name" value="Cytochrome P450"/>
    <property type="match status" value="1"/>
</dbReference>
<comment type="subunit">
    <text evidence="1">Homotetramer.</text>
</comment>
<reference evidence="8" key="1">
    <citation type="submission" date="2024-06" db="EMBL/GenBank/DDBJ databases">
        <title>Multi-omics analyses provide insights into the biosynthesis of the anticancer antibiotic pleurotin in Hohenbuehelia grisea.</title>
        <authorList>
            <person name="Weaver J.A."/>
            <person name="Alberti F."/>
        </authorList>
    </citation>
    <scope>NUCLEOTIDE SEQUENCE [LARGE SCALE GENOMIC DNA]</scope>
    <source>
        <strain evidence="8">T-177</strain>
    </source>
</reference>